<dbReference type="Proteomes" id="UP000541444">
    <property type="component" value="Unassembled WGS sequence"/>
</dbReference>
<protein>
    <submittedName>
        <fullName evidence="1">Uncharacterized protein</fullName>
    </submittedName>
</protein>
<dbReference type="PANTHER" id="PTHR46503:SF1">
    <property type="entry name" value="INTER-ALPHA-TRYPSIN INHIBITOR HEAVY CHAIN-LIKE PROTEIN"/>
    <property type="match status" value="1"/>
</dbReference>
<dbReference type="EMBL" id="JACGCM010001965">
    <property type="protein sequence ID" value="KAF6146750.1"/>
    <property type="molecule type" value="Genomic_DNA"/>
</dbReference>
<organism evidence="1 2">
    <name type="scientific">Kingdonia uniflora</name>
    <dbReference type="NCBI Taxonomy" id="39325"/>
    <lineage>
        <taxon>Eukaryota</taxon>
        <taxon>Viridiplantae</taxon>
        <taxon>Streptophyta</taxon>
        <taxon>Embryophyta</taxon>
        <taxon>Tracheophyta</taxon>
        <taxon>Spermatophyta</taxon>
        <taxon>Magnoliopsida</taxon>
        <taxon>Ranunculales</taxon>
        <taxon>Circaeasteraceae</taxon>
        <taxon>Kingdonia</taxon>
    </lineage>
</organism>
<sequence length="207" mass="23181">MDCMALEGPSNNRGIVRLPLVDLDNPLIFGEYPKEIIAKQQINHLTARAWFMDSKQLEEKVLKMSLQNGVPSEYTHIILLQADNWKKQGSEWKIHEVFKKTNKKLIDTNGQNIICPHSFHLGFGDLTATVDNIHLEFRDGSLQVPASGILAKAVSNCRSRFQNCWCGMCCIQTCSHVNDQCAIVLTQLCTALSCFGCLSCCADLCFN</sequence>
<comment type="caution">
    <text evidence="1">The sequence shown here is derived from an EMBL/GenBank/DDBJ whole genome shotgun (WGS) entry which is preliminary data.</text>
</comment>
<name>A0A7J7LW47_9MAGN</name>
<evidence type="ECO:0000313" key="2">
    <source>
        <dbReference type="Proteomes" id="UP000541444"/>
    </source>
</evidence>
<accession>A0A7J7LW47</accession>
<proteinExistence type="predicted"/>
<gene>
    <name evidence="1" type="ORF">GIB67_009036</name>
</gene>
<evidence type="ECO:0000313" key="1">
    <source>
        <dbReference type="EMBL" id="KAF6146750.1"/>
    </source>
</evidence>
<dbReference type="PANTHER" id="PTHR46503">
    <property type="entry name" value="INTER-ALPHA-TRYPSIN INHIBITOR HEAVY CHAIN-LIKE PROTEIN"/>
    <property type="match status" value="1"/>
</dbReference>
<dbReference type="OrthoDB" id="1729737at2759"/>
<keyword evidence="2" id="KW-1185">Reference proteome</keyword>
<reference evidence="1 2" key="1">
    <citation type="journal article" date="2020" name="IScience">
        <title>Genome Sequencing of the Endangered Kingdonia uniflora (Circaeasteraceae, Ranunculales) Reveals Potential Mechanisms of Evolutionary Specialization.</title>
        <authorList>
            <person name="Sun Y."/>
            <person name="Deng T."/>
            <person name="Zhang A."/>
            <person name="Moore M.J."/>
            <person name="Landis J.B."/>
            <person name="Lin N."/>
            <person name="Zhang H."/>
            <person name="Zhang X."/>
            <person name="Huang J."/>
            <person name="Zhang X."/>
            <person name="Sun H."/>
            <person name="Wang H."/>
        </authorList>
    </citation>
    <scope>NUCLEOTIDE SEQUENCE [LARGE SCALE GENOMIC DNA]</scope>
    <source>
        <strain evidence="1">TB1705</strain>
        <tissue evidence="1">Leaf</tissue>
    </source>
</reference>
<dbReference type="AlphaFoldDB" id="A0A7J7LW47"/>